<reference evidence="1" key="1">
    <citation type="submission" date="2022-11" db="EMBL/GenBank/DDBJ databases">
        <title>Genome Sequence of Boeremia exigua.</title>
        <authorList>
            <person name="Buettner E."/>
        </authorList>
    </citation>
    <scope>NUCLEOTIDE SEQUENCE</scope>
    <source>
        <strain evidence="1">CU02</strain>
    </source>
</reference>
<name>A0ACC2HWU6_9PLEO</name>
<protein>
    <submittedName>
        <fullName evidence="1">Uncharacterized protein</fullName>
    </submittedName>
</protein>
<gene>
    <name evidence="1" type="ORF">OPT61_g8877</name>
</gene>
<comment type="caution">
    <text evidence="1">The sequence shown here is derived from an EMBL/GenBank/DDBJ whole genome shotgun (WGS) entry which is preliminary data.</text>
</comment>
<evidence type="ECO:0000313" key="2">
    <source>
        <dbReference type="Proteomes" id="UP001153331"/>
    </source>
</evidence>
<organism evidence="1 2">
    <name type="scientific">Boeremia exigua</name>
    <dbReference type="NCBI Taxonomy" id="749465"/>
    <lineage>
        <taxon>Eukaryota</taxon>
        <taxon>Fungi</taxon>
        <taxon>Dikarya</taxon>
        <taxon>Ascomycota</taxon>
        <taxon>Pezizomycotina</taxon>
        <taxon>Dothideomycetes</taxon>
        <taxon>Pleosporomycetidae</taxon>
        <taxon>Pleosporales</taxon>
        <taxon>Pleosporineae</taxon>
        <taxon>Didymellaceae</taxon>
        <taxon>Boeremia</taxon>
    </lineage>
</organism>
<evidence type="ECO:0000313" key="1">
    <source>
        <dbReference type="EMBL" id="KAJ8107424.1"/>
    </source>
</evidence>
<dbReference type="Proteomes" id="UP001153331">
    <property type="component" value="Unassembled WGS sequence"/>
</dbReference>
<proteinExistence type="predicted"/>
<dbReference type="EMBL" id="JAPHNI010000933">
    <property type="protein sequence ID" value="KAJ8107424.1"/>
    <property type="molecule type" value="Genomic_DNA"/>
</dbReference>
<sequence>MCRAKLADVLGFLRDQRDQVSGFTDDVADHAYELFVEKLGELHPDVLAEGLEKLEKRGKPGRGKWEELTKGDVDGEGGGGGFSFGFAGDDSDADIPS</sequence>
<keyword evidence="2" id="KW-1185">Reference proteome</keyword>
<accession>A0ACC2HWU6</accession>